<dbReference type="GO" id="GO:0004301">
    <property type="term" value="F:epoxide hydrolase activity"/>
    <property type="evidence" value="ECO:0007669"/>
    <property type="project" value="TreeGrafter"/>
</dbReference>
<dbReference type="PANTHER" id="PTHR42977:SF3">
    <property type="entry name" value="AB HYDROLASE-1 DOMAIN-CONTAINING PROTEIN"/>
    <property type="match status" value="1"/>
</dbReference>
<feature type="domain" description="AB hydrolase-1" evidence="2">
    <location>
        <begin position="29"/>
        <end position="272"/>
    </location>
</feature>
<dbReference type="Pfam" id="PF00561">
    <property type="entry name" value="Abhydrolase_1"/>
    <property type="match status" value="1"/>
</dbReference>
<keyword evidence="1 3" id="KW-0378">Hydrolase</keyword>
<dbReference type="SUPFAM" id="SSF53474">
    <property type="entry name" value="alpha/beta-Hydrolases"/>
    <property type="match status" value="1"/>
</dbReference>
<reference evidence="3 4" key="1">
    <citation type="journal article" date="2016" name="Nat. Commun.">
        <title>Ectomycorrhizal ecology is imprinted in the genome of the dominant symbiotic fungus Cenococcum geophilum.</title>
        <authorList>
            <consortium name="DOE Joint Genome Institute"/>
            <person name="Peter M."/>
            <person name="Kohler A."/>
            <person name="Ohm R.A."/>
            <person name="Kuo A."/>
            <person name="Krutzmann J."/>
            <person name="Morin E."/>
            <person name="Arend M."/>
            <person name="Barry K.W."/>
            <person name="Binder M."/>
            <person name="Choi C."/>
            <person name="Clum A."/>
            <person name="Copeland A."/>
            <person name="Grisel N."/>
            <person name="Haridas S."/>
            <person name="Kipfer T."/>
            <person name="LaButti K."/>
            <person name="Lindquist E."/>
            <person name="Lipzen A."/>
            <person name="Maire R."/>
            <person name="Meier B."/>
            <person name="Mihaltcheva S."/>
            <person name="Molinier V."/>
            <person name="Murat C."/>
            <person name="Poggeler S."/>
            <person name="Quandt C.A."/>
            <person name="Sperisen C."/>
            <person name="Tritt A."/>
            <person name="Tisserant E."/>
            <person name="Crous P.W."/>
            <person name="Henrissat B."/>
            <person name="Nehls U."/>
            <person name="Egli S."/>
            <person name="Spatafora J.W."/>
            <person name="Grigoriev I.V."/>
            <person name="Martin F.M."/>
        </authorList>
    </citation>
    <scope>NUCLEOTIDE SEQUENCE [LARGE SCALE GENOMIC DNA]</scope>
    <source>
        <strain evidence="3 4">CBS 459.81</strain>
    </source>
</reference>
<dbReference type="InterPro" id="IPR000639">
    <property type="entry name" value="Epox_hydrolase-like"/>
</dbReference>
<evidence type="ECO:0000259" key="2">
    <source>
        <dbReference type="Pfam" id="PF00561"/>
    </source>
</evidence>
<sequence>MSPKVTHSTLPLPTGEKIFYRTAGPLNAPTILLLHGYPSSSYQYRNLIPLLAPHYRVIAPDLPAFGFTSVPSTYTYTFAALTTTIATFLETVPSPPEKYTVYIFDYGAPIGLRLALANPAAVSAIITQSGNAYADGLSAFWDPLKKLWIDDTPANRDALRPFLTLDGTKSQYTTGTRDLSLLDPASYYLDQALLDRPGNKEIQLDLFADYGSNVTLYPAFQAYFRASRVPLLAVWGKNDAIFTPEGAEAFRRDLPNARILLLDAGHFAVETETEEIAERMLEFLKENGI</sequence>
<evidence type="ECO:0000313" key="4">
    <source>
        <dbReference type="Proteomes" id="UP000250266"/>
    </source>
</evidence>
<organism evidence="3 4">
    <name type="scientific">Lepidopterella palustris CBS 459.81</name>
    <dbReference type="NCBI Taxonomy" id="1314670"/>
    <lineage>
        <taxon>Eukaryota</taxon>
        <taxon>Fungi</taxon>
        <taxon>Dikarya</taxon>
        <taxon>Ascomycota</taxon>
        <taxon>Pezizomycotina</taxon>
        <taxon>Dothideomycetes</taxon>
        <taxon>Pleosporomycetidae</taxon>
        <taxon>Mytilinidiales</taxon>
        <taxon>Argynnaceae</taxon>
        <taxon>Lepidopterella</taxon>
    </lineage>
</organism>
<dbReference type="InterPro" id="IPR051340">
    <property type="entry name" value="Haloalkane_dehalogenase"/>
</dbReference>
<dbReference type="InterPro" id="IPR000073">
    <property type="entry name" value="AB_hydrolase_1"/>
</dbReference>
<dbReference type="EMBL" id="KV745106">
    <property type="protein sequence ID" value="OCK77696.1"/>
    <property type="molecule type" value="Genomic_DNA"/>
</dbReference>
<protein>
    <submittedName>
        <fullName evidence="3">Putative alpha/beta hydrolase protein</fullName>
    </submittedName>
</protein>
<gene>
    <name evidence="3" type="ORF">K432DRAFT_384467</name>
</gene>
<dbReference type="PANTHER" id="PTHR42977">
    <property type="entry name" value="HYDROLASE-RELATED"/>
    <property type="match status" value="1"/>
</dbReference>
<evidence type="ECO:0000256" key="1">
    <source>
        <dbReference type="ARBA" id="ARBA00022801"/>
    </source>
</evidence>
<accession>A0A8E2E5S3</accession>
<dbReference type="AlphaFoldDB" id="A0A8E2E5S3"/>
<dbReference type="PRINTS" id="PR00412">
    <property type="entry name" value="EPOXHYDRLASE"/>
</dbReference>
<dbReference type="InterPro" id="IPR029058">
    <property type="entry name" value="AB_hydrolase_fold"/>
</dbReference>
<name>A0A8E2E5S3_9PEZI</name>
<evidence type="ECO:0000313" key="3">
    <source>
        <dbReference type="EMBL" id="OCK77696.1"/>
    </source>
</evidence>
<dbReference type="Proteomes" id="UP000250266">
    <property type="component" value="Unassembled WGS sequence"/>
</dbReference>
<proteinExistence type="predicted"/>
<dbReference type="Gene3D" id="3.40.50.1820">
    <property type="entry name" value="alpha/beta hydrolase"/>
    <property type="match status" value="1"/>
</dbReference>
<keyword evidence="4" id="KW-1185">Reference proteome</keyword>
<dbReference type="OrthoDB" id="284184at2759"/>